<dbReference type="GO" id="GO:0005886">
    <property type="term" value="C:plasma membrane"/>
    <property type="evidence" value="ECO:0007669"/>
    <property type="project" value="UniProtKB-SubCell"/>
</dbReference>
<comment type="caution">
    <text evidence="9">The sequence shown here is derived from an EMBL/GenBank/DDBJ whole genome shotgun (WGS) entry which is preliminary data.</text>
</comment>
<comment type="subcellular location">
    <subcellularLocation>
        <location evidence="1">Cell membrane</location>
        <topology evidence="1">Multi-pass membrane protein</topology>
    </subcellularLocation>
</comment>
<evidence type="ECO:0000256" key="7">
    <source>
        <dbReference type="ARBA" id="ARBA00023180"/>
    </source>
</evidence>
<keyword evidence="3 8" id="KW-0812">Transmembrane</keyword>
<evidence type="ECO:0000256" key="5">
    <source>
        <dbReference type="ARBA" id="ARBA00023136"/>
    </source>
</evidence>
<dbReference type="PANTHER" id="PTHR42643">
    <property type="entry name" value="IONOTROPIC RECEPTOR 20A-RELATED"/>
    <property type="match status" value="1"/>
</dbReference>
<protein>
    <submittedName>
        <fullName evidence="9">Uncharacterized protein</fullName>
    </submittedName>
</protein>
<dbReference type="AlphaFoldDB" id="A0AAD8EH00"/>
<keyword evidence="2" id="KW-1003">Cell membrane</keyword>
<evidence type="ECO:0000256" key="3">
    <source>
        <dbReference type="ARBA" id="ARBA00022692"/>
    </source>
</evidence>
<evidence type="ECO:0000313" key="10">
    <source>
        <dbReference type="Proteomes" id="UP001233999"/>
    </source>
</evidence>
<gene>
    <name evidence="9" type="ORF">L9F63_016650</name>
</gene>
<keyword evidence="6" id="KW-0675">Receptor</keyword>
<proteinExistence type="predicted"/>
<dbReference type="SUPFAM" id="SSF53850">
    <property type="entry name" value="Periplasmic binding protein-like II"/>
    <property type="match status" value="1"/>
</dbReference>
<evidence type="ECO:0000256" key="8">
    <source>
        <dbReference type="SAM" id="Phobius"/>
    </source>
</evidence>
<evidence type="ECO:0000313" key="9">
    <source>
        <dbReference type="EMBL" id="KAJ9590230.1"/>
    </source>
</evidence>
<dbReference type="Proteomes" id="UP001233999">
    <property type="component" value="Unassembled WGS sequence"/>
</dbReference>
<sequence>MRWNNLQNVFSCKRFNLCVYSCPQRVTSGMKFRRIKHSNEHEMLNCSNNYYSYRDECFKIKFYNDYKNKHMYSYYDYDEEGWELNSPVRNVTYTKVQDNLLKEVHSFNLWTLTIDVLEIYMPTSFNIIYRRALSNFDGFIITLHADTLDFDTSRHTQLMKNFSISKAKIIVIILGNVWSLSPVFSFLNKYSLHETLVLNQRENGMFEIISWTYDNCGNYKHFTNLGTCEGEKHSLKPCEFPQRPKMFKNCEFQLFGTYEPPFSIIDNKNLIIGGIEYEVFEIVSNKLNFEIKKSERILPLKSFVGFGLISIGDLSILSHSNIFYVQKYTWFVPHAENRPRWSSLTRVFKADTWMYIMLVIIIISISLNYLGMQVLTDIVKNLLNTWGVLLNISVNTISNEISFRAVFLTWTIFSFALTTVFQSFMTSFFSDPGKQHQIDTVEELDHSDLYISVHEIKLEYRHVFVGMKSEIFVFNDLFQLLDLFLHKPKFAVFVTDELLLYFYRMNVKNRTISFHRLTSVYNVPKTFNLDITSCYRPLVNNIVNHLVESGIVEKIVEMYVDPSGWAQGVLMKDNSIREFVPLSTFHMISSFLYLIVGLSFSCIVFVGEVAVWKVYNRQQTT</sequence>
<evidence type="ECO:0000256" key="1">
    <source>
        <dbReference type="ARBA" id="ARBA00004651"/>
    </source>
</evidence>
<evidence type="ECO:0000256" key="2">
    <source>
        <dbReference type="ARBA" id="ARBA00022475"/>
    </source>
</evidence>
<keyword evidence="4 8" id="KW-1133">Transmembrane helix</keyword>
<dbReference type="Gene3D" id="1.10.287.70">
    <property type="match status" value="1"/>
</dbReference>
<accession>A0AAD8EH00</accession>
<evidence type="ECO:0000256" key="6">
    <source>
        <dbReference type="ARBA" id="ARBA00023170"/>
    </source>
</evidence>
<dbReference type="PANTHER" id="PTHR42643:SF24">
    <property type="entry name" value="IONOTROPIC RECEPTOR 60A"/>
    <property type="match status" value="1"/>
</dbReference>
<evidence type="ECO:0000256" key="4">
    <source>
        <dbReference type="ARBA" id="ARBA00022989"/>
    </source>
</evidence>
<dbReference type="EMBL" id="JASPKZ010004545">
    <property type="protein sequence ID" value="KAJ9590230.1"/>
    <property type="molecule type" value="Genomic_DNA"/>
</dbReference>
<name>A0AAD8EH00_DIPPU</name>
<dbReference type="InterPro" id="IPR052192">
    <property type="entry name" value="Insect_Ionotropic_Sensory_Rcpt"/>
</dbReference>
<reference evidence="9" key="2">
    <citation type="submission" date="2023-05" db="EMBL/GenBank/DDBJ databases">
        <authorList>
            <person name="Fouks B."/>
        </authorList>
    </citation>
    <scope>NUCLEOTIDE SEQUENCE</scope>
    <source>
        <strain evidence="9">Stay&amp;Tobe</strain>
        <tissue evidence="9">Testes</tissue>
    </source>
</reference>
<feature type="transmembrane region" description="Helical" evidence="8">
    <location>
        <begin position="407"/>
        <end position="429"/>
    </location>
</feature>
<feature type="transmembrane region" description="Helical" evidence="8">
    <location>
        <begin position="352"/>
        <end position="370"/>
    </location>
</feature>
<reference evidence="9" key="1">
    <citation type="journal article" date="2023" name="IScience">
        <title>Live-bearing cockroach genome reveals convergent evolutionary mechanisms linked to viviparity in insects and beyond.</title>
        <authorList>
            <person name="Fouks B."/>
            <person name="Harrison M.C."/>
            <person name="Mikhailova A.A."/>
            <person name="Marchal E."/>
            <person name="English S."/>
            <person name="Carruthers M."/>
            <person name="Jennings E.C."/>
            <person name="Chiamaka E.L."/>
            <person name="Frigard R.A."/>
            <person name="Pippel M."/>
            <person name="Attardo G.M."/>
            <person name="Benoit J.B."/>
            <person name="Bornberg-Bauer E."/>
            <person name="Tobe S.S."/>
        </authorList>
    </citation>
    <scope>NUCLEOTIDE SEQUENCE</scope>
    <source>
        <strain evidence="9">Stay&amp;Tobe</strain>
    </source>
</reference>
<keyword evidence="10" id="KW-1185">Reference proteome</keyword>
<keyword evidence="5 8" id="KW-0472">Membrane</keyword>
<keyword evidence="7" id="KW-0325">Glycoprotein</keyword>
<organism evidence="9 10">
    <name type="scientific">Diploptera punctata</name>
    <name type="common">Pacific beetle cockroach</name>
    <dbReference type="NCBI Taxonomy" id="6984"/>
    <lineage>
        <taxon>Eukaryota</taxon>
        <taxon>Metazoa</taxon>
        <taxon>Ecdysozoa</taxon>
        <taxon>Arthropoda</taxon>
        <taxon>Hexapoda</taxon>
        <taxon>Insecta</taxon>
        <taxon>Pterygota</taxon>
        <taxon>Neoptera</taxon>
        <taxon>Polyneoptera</taxon>
        <taxon>Dictyoptera</taxon>
        <taxon>Blattodea</taxon>
        <taxon>Blaberoidea</taxon>
        <taxon>Blaberidae</taxon>
        <taxon>Diplopterinae</taxon>
        <taxon>Diploptera</taxon>
    </lineage>
</organism>
<feature type="transmembrane region" description="Helical" evidence="8">
    <location>
        <begin position="591"/>
        <end position="615"/>
    </location>
</feature>